<dbReference type="EMBL" id="OMOR01000001">
    <property type="protein sequence ID" value="SPH20039.1"/>
    <property type="molecule type" value="Genomic_DNA"/>
</dbReference>
<dbReference type="AlphaFoldDB" id="A0A2R8BAG4"/>
<dbReference type="OrthoDB" id="7861921at2"/>
<dbReference type="Proteomes" id="UP000244880">
    <property type="component" value="Unassembled WGS sequence"/>
</dbReference>
<organism evidence="2 3">
    <name type="scientific">Ascidiaceihabitans donghaensis</name>
    <dbReference type="NCBI Taxonomy" id="1510460"/>
    <lineage>
        <taxon>Bacteria</taxon>
        <taxon>Pseudomonadati</taxon>
        <taxon>Pseudomonadota</taxon>
        <taxon>Alphaproteobacteria</taxon>
        <taxon>Rhodobacterales</taxon>
        <taxon>Paracoccaceae</taxon>
        <taxon>Ascidiaceihabitans</taxon>
    </lineage>
</organism>
<evidence type="ECO:0000313" key="2">
    <source>
        <dbReference type="EMBL" id="SPH20039.1"/>
    </source>
</evidence>
<name>A0A2R8BAG4_9RHOB</name>
<feature type="transmembrane region" description="Helical" evidence="1">
    <location>
        <begin position="68"/>
        <end position="88"/>
    </location>
</feature>
<proteinExistence type="predicted"/>
<protein>
    <submittedName>
        <fullName evidence="2">Uncharacterized protein</fullName>
    </submittedName>
</protein>
<sequence length="167" mass="17874">MTEMTVNNDLPQAAHASVPSNPKGYFWMPRHRPARYLVDPVAFVIALIGGPLLITAATFWMLFIPVGALIMGGPVYLVIGTPLLLIYLRNNAGDTNGVMQLSLFAVLGLCVGGGIMSLILAGSSAIGLIAGLSVFAAIFAPLWAGGFGWIYFKLRKDIYAQPLPNHF</sequence>
<keyword evidence="1" id="KW-0472">Membrane</keyword>
<evidence type="ECO:0000256" key="1">
    <source>
        <dbReference type="SAM" id="Phobius"/>
    </source>
</evidence>
<gene>
    <name evidence="2" type="ORF">ASD8599_00779</name>
</gene>
<accession>A0A2R8BAG4</accession>
<feature type="transmembrane region" description="Helical" evidence="1">
    <location>
        <begin position="126"/>
        <end position="152"/>
    </location>
</feature>
<keyword evidence="3" id="KW-1185">Reference proteome</keyword>
<keyword evidence="1" id="KW-1133">Transmembrane helix</keyword>
<reference evidence="2 3" key="1">
    <citation type="submission" date="2018-03" db="EMBL/GenBank/DDBJ databases">
        <authorList>
            <person name="Keele B.F."/>
        </authorList>
    </citation>
    <scope>NUCLEOTIDE SEQUENCE [LARGE SCALE GENOMIC DNA]</scope>
    <source>
        <strain evidence="2 3">CECT 8599</strain>
    </source>
</reference>
<keyword evidence="1" id="KW-0812">Transmembrane</keyword>
<feature type="transmembrane region" description="Helical" evidence="1">
    <location>
        <begin position="36"/>
        <end position="62"/>
    </location>
</feature>
<dbReference type="RefSeq" id="WP_146188183.1">
    <property type="nucleotide sequence ID" value="NZ_OMOR01000001.1"/>
</dbReference>
<evidence type="ECO:0000313" key="3">
    <source>
        <dbReference type="Proteomes" id="UP000244880"/>
    </source>
</evidence>
<feature type="transmembrane region" description="Helical" evidence="1">
    <location>
        <begin position="100"/>
        <end position="120"/>
    </location>
</feature>